<dbReference type="GO" id="GO:0005829">
    <property type="term" value="C:cytosol"/>
    <property type="evidence" value="ECO:0007669"/>
    <property type="project" value="TreeGrafter"/>
</dbReference>
<sequence>MKVDVAKLKLFIEVLDAGSITAGAGRCHLSVAAASSRLQELESALGVRLFERRASGVRPTDAGIELARHARSVLVELDRLQREMAPFAHGVRGRVSLLANTAALSGYLPEPLSRFLSEHPEVDVDLQEMWTGEILEALHRRKADVGVLADTMDTSGLHAMPLADDHLVVVGTAHRLAALDASPRFDDCLEHPMVGLPAQSALYTYLQVKAADLGKVIRYRVSLRTFEGVLKMVALDVGLSIVSSLATRELVRQYPGLQWRPLKDPWAKRRLILCTHHPHDTAPASVKALIGFLHEQSLRD</sequence>
<name>A0A1L1PUT1_HYDIT</name>
<dbReference type="InterPro" id="IPR036388">
    <property type="entry name" value="WH-like_DNA-bd_sf"/>
</dbReference>
<reference evidence="7" key="1">
    <citation type="submission" date="2014-11" db="EMBL/GenBank/DDBJ databases">
        <title>Draft genome sequence of Hydrogenophaga intermedia S1.</title>
        <authorList>
            <person name="Gan H.M."/>
            <person name="Chew T.H."/>
            <person name="Stolz A."/>
        </authorList>
    </citation>
    <scope>NUCLEOTIDE SEQUENCE [LARGE SCALE GENOMIC DNA]</scope>
    <source>
        <strain evidence="7">S1</strain>
    </source>
</reference>
<evidence type="ECO:0000313" key="7">
    <source>
        <dbReference type="Proteomes" id="UP000028878"/>
    </source>
</evidence>
<organism evidence="6 7">
    <name type="scientific">Hydrogenophaga intermedia</name>
    <dbReference type="NCBI Taxonomy" id="65786"/>
    <lineage>
        <taxon>Bacteria</taxon>
        <taxon>Pseudomonadati</taxon>
        <taxon>Pseudomonadota</taxon>
        <taxon>Betaproteobacteria</taxon>
        <taxon>Burkholderiales</taxon>
        <taxon>Comamonadaceae</taxon>
        <taxon>Hydrogenophaga</taxon>
    </lineage>
</organism>
<protein>
    <submittedName>
        <fullName evidence="6">LysR family transcriptional regulator</fullName>
    </submittedName>
</protein>
<comment type="similarity">
    <text evidence="1">Belongs to the LysR transcriptional regulatory family.</text>
</comment>
<dbReference type="GO" id="GO:0003700">
    <property type="term" value="F:DNA-binding transcription factor activity"/>
    <property type="evidence" value="ECO:0007669"/>
    <property type="project" value="InterPro"/>
</dbReference>
<evidence type="ECO:0000256" key="4">
    <source>
        <dbReference type="ARBA" id="ARBA00023163"/>
    </source>
</evidence>
<evidence type="ECO:0000313" key="6">
    <source>
        <dbReference type="EMBL" id="CDN89766.1"/>
    </source>
</evidence>
<keyword evidence="4" id="KW-0804">Transcription</keyword>
<dbReference type="Gene3D" id="1.10.10.10">
    <property type="entry name" value="Winged helix-like DNA-binding domain superfamily/Winged helix DNA-binding domain"/>
    <property type="match status" value="1"/>
</dbReference>
<evidence type="ECO:0000256" key="1">
    <source>
        <dbReference type="ARBA" id="ARBA00009437"/>
    </source>
</evidence>
<evidence type="ECO:0000256" key="2">
    <source>
        <dbReference type="ARBA" id="ARBA00023015"/>
    </source>
</evidence>
<evidence type="ECO:0000259" key="5">
    <source>
        <dbReference type="PROSITE" id="PS50931"/>
    </source>
</evidence>
<dbReference type="Pfam" id="PF03466">
    <property type="entry name" value="LysR_substrate"/>
    <property type="match status" value="1"/>
</dbReference>
<dbReference type="GO" id="GO:0003677">
    <property type="term" value="F:DNA binding"/>
    <property type="evidence" value="ECO:0007669"/>
    <property type="project" value="UniProtKB-KW"/>
</dbReference>
<dbReference type="SUPFAM" id="SSF46785">
    <property type="entry name" value="Winged helix' DNA-binding domain"/>
    <property type="match status" value="1"/>
</dbReference>
<dbReference type="PANTHER" id="PTHR30419:SF2">
    <property type="entry name" value="LYSR FAMILY TRANSCRIPTIONAL REGULATOR"/>
    <property type="match status" value="1"/>
</dbReference>
<dbReference type="Pfam" id="PF00126">
    <property type="entry name" value="HTH_1"/>
    <property type="match status" value="1"/>
</dbReference>
<dbReference type="Proteomes" id="UP000028878">
    <property type="component" value="Unassembled WGS sequence"/>
</dbReference>
<dbReference type="InterPro" id="IPR036390">
    <property type="entry name" value="WH_DNA-bd_sf"/>
</dbReference>
<dbReference type="InterPro" id="IPR050950">
    <property type="entry name" value="HTH-type_LysR_regulators"/>
</dbReference>
<evidence type="ECO:0000256" key="3">
    <source>
        <dbReference type="ARBA" id="ARBA00023125"/>
    </source>
</evidence>
<dbReference type="EMBL" id="CCAE010000052">
    <property type="protein sequence ID" value="CDN89766.1"/>
    <property type="molecule type" value="Genomic_DNA"/>
</dbReference>
<keyword evidence="2" id="KW-0805">Transcription regulation</keyword>
<keyword evidence="3" id="KW-0238">DNA-binding</keyword>
<feature type="domain" description="HTH lysR-type" evidence="5">
    <location>
        <begin position="3"/>
        <end position="60"/>
    </location>
</feature>
<dbReference type="PROSITE" id="PS50931">
    <property type="entry name" value="HTH_LYSR"/>
    <property type="match status" value="1"/>
</dbReference>
<dbReference type="PANTHER" id="PTHR30419">
    <property type="entry name" value="HTH-TYPE TRANSCRIPTIONAL REGULATOR YBHD"/>
    <property type="match status" value="1"/>
</dbReference>
<dbReference type="InterPro" id="IPR000847">
    <property type="entry name" value="LysR_HTH_N"/>
</dbReference>
<proteinExistence type="inferred from homology"/>
<dbReference type="RefSeq" id="WP_009519029.1">
    <property type="nucleotide sequence ID" value="NZ_CCAE010000052.1"/>
</dbReference>
<dbReference type="AlphaFoldDB" id="A0A1L1PUT1"/>
<dbReference type="FunFam" id="1.10.10.10:FF:000001">
    <property type="entry name" value="LysR family transcriptional regulator"/>
    <property type="match status" value="1"/>
</dbReference>
<keyword evidence="7" id="KW-1185">Reference proteome</keyword>
<accession>A0A1L1PUT1</accession>
<dbReference type="SUPFAM" id="SSF53850">
    <property type="entry name" value="Periplasmic binding protein-like II"/>
    <property type="match status" value="1"/>
</dbReference>
<dbReference type="Gene3D" id="3.40.190.290">
    <property type="match status" value="1"/>
</dbReference>
<dbReference type="InterPro" id="IPR005119">
    <property type="entry name" value="LysR_subst-bd"/>
</dbReference>
<gene>
    <name evidence="6" type="ORF">BN948_04206</name>
</gene>